<keyword evidence="10" id="KW-1185">Reference proteome</keyword>
<comment type="subcellular location">
    <subcellularLocation>
        <location evidence="1">Nucleus</location>
    </subcellularLocation>
</comment>
<accession>A0ABQ8RWC2</accession>
<feature type="domain" description="C2H2-type" evidence="8">
    <location>
        <begin position="318"/>
        <end position="345"/>
    </location>
</feature>
<dbReference type="InterPro" id="IPR036236">
    <property type="entry name" value="Znf_C2H2_sf"/>
</dbReference>
<evidence type="ECO:0000313" key="9">
    <source>
        <dbReference type="EMBL" id="KAJ4426009.1"/>
    </source>
</evidence>
<gene>
    <name evidence="9" type="ORF">ANN_27636</name>
</gene>
<keyword evidence="5" id="KW-0862">Zinc</keyword>
<dbReference type="PANTHER" id="PTHR24394:SF44">
    <property type="entry name" value="ZINC FINGER PROTEIN 271-LIKE"/>
    <property type="match status" value="1"/>
</dbReference>
<evidence type="ECO:0000313" key="10">
    <source>
        <dbReference type="Proteomes" id="UP001148838"/>
    </source>
</evidence>
<keyword evidence="3" id="KW-0677">Repeat</keyword>
<dbReference type="EMBL" id="JAJSOF020000041">
    <property type="protein sequence ID" value="KAJ4426009.1"/>
    <property type="molecule type" value="Genomic_DNA"/>
</dbReference>
<name>A0ABQ8RWC2_PERAM</name>
<dbReference type="Proteomes" id="UP001148838">
    <property type="component" value="Unassembled WGS sequence"/>
</dbReference>
<dbReference type="SMART" id="SM00355">
    <property type="entry name" value="ZnF_C2H2"/>
    <property type="match status" value="4"/>
</dbReference>
<proteinExistence type="predicted"/>
<keyword evidence="6" id="KW-0539">Nucleus</keyword>
<evidence type="ECO:0000256" key="5">
    <source>
        <dbReference type="ARBA" id="ARBA00022833"/>
    </source>
</evidence>
<evidence type="ECO:0000256" key="3">
    <source>
        <dbReference type="ARBA" id="ARBA00022737"/>
    </source>
</evidence>
<keyword evidence="2" id="KW-0479">Metal-binding</keyword>
<feature type="domain" description="C2H2-type" evidence="8">
    <location>
        <begin position="346"/>
        <end position="373"/>
    </location>
</feature>
<organism evidence="9 10">
    <name type="scientific">Periplaneta americana</name>
    <name type="common">American cockroach</name>
    <name type="synonym">Blatta americana</name>
    <dbReference type="NCBI Taxonomy" id="6978"/>
    <lineage>
        <taxon>Eukaryota</taxon>
        <taxon>Metazoa</taxon>
        <taxon>Ecdysozoa</taxon>
        <taxon>Arthropoda</taxon>
        <taxon>Hexapoda</taxon>
        <taxon>Insecta</taxon>
        <taxon>Pterygota</taxon>
        <taxon>Neoptera</taxon>
        <taxon>Polyneoptera</taxon>
        <taxon>Dictyoptera</taxon>
        <taxon>Blattodea</taxon>
        <taxon>Blattoidea</taxon>
        <taxon>Blattidae</taxon>
        <taxon>Blattinae</taxon>
        <taxon>Periplaneta</taxon>
    </lineage>
</organism>
<protein>
    <recommendedName>
        <fullName evidence="8">C2H2-type domain-containing protein</fullName>
    </recommendedName>
</protein>
<dbReference type="Pfam" id="PF00096">
    <property type="entry name" value="zf-C2H2"/>
    <property type="match status" value="3"/>
</dbReference>
<feature type="domain" description="C2H2-type" evidence="8">
    <location>
        <begin position="240"/>
        <end position="267"/>
    </location>
</feature>
<dbReference type="InterPro" id="IPR013087">
    <property type="entry name" value="Znf_C2H2_type"/>
</dbReference>
<comment type="caution">
    <text evidence="9">The sequence shown here is derived from an EMBL/GenBank/DDBJ whole genome shotgun (WGS) entry which is preliminary data.</text>
</comment>
<sequence>MKFPAPICINKIYNSVFRPLQFRHPVSEIELSAAFCYELQASGKSGPQRIPTSFDVPTSDGSLPKANQTIGLPLLRRTHVPISINECNRLSFVRCSFANHNGCDQDGTQGRPIDLQPYGETDIEEMKSLMKEDSCDLDTLKKEPKLEVTADEDKVLTDSNDSNVSSEDDFALEENVNFHNNPIYREKPTCELSVDLKRQCHSDGIVGSIHTGTGEGSVSSEQVSGISQSLNRHAKGKKSFKCDVCGKCFVESSNFRRHWLLHTGKKPFKCDVWKVFQTDRESEKAFSLTYRPKEFEMRDMWKVFLGVKRFEIAREKTFKCDICGKCFWEARDVKTHERMHTGDKPFKCDVCGLGFSQSGHLNRHARLHTGQRPFVCDVCGKSFLDKGDLGKHTRLHSDEEPFKCDVWKVSVLGEQLEGSCTPAYWPEALQVHCLWKGLLRVEECEEAFTSSHRRKAIRM</sequence>
<evidence type="ECO:0000256" key="6">
    <source>
        <dbReference type="ARBA" id="ARBA00023242"/>
    </source>
</evidence>
<keyword evidence="4 7" id="KW-0863">Zinc-finger</keyword>
<dbReference type="PROSITE" id="PS00028">
    <property type="entry name" value="ZINC_FINGER_C2H2_1"/>
    <property type="match status" value="4"/>
</dbReference>
<dbReference type="Gene3D" id="3.30.160.60">
    <property type="entry name" value="Classic Zinc Finger"/>
    <property type="match status" value="4"/>
</dbReference>
<evidence type="ECO:0000256" key="1">
    <source>
        <dbReference type="ARBA" id="ARBA00004123"/>
    </source>
</evidence>
<evidence type="ECO:0000256" key="7">
    <source>
        <dbReference type="PROSITE-ProRule" id="PRU00042"/>
    </source>
</evidence>
<feature type="domain" description="C2H2-type" evidence="8">
    <location>
        <begin position="374"/>
        <end position="401"/>
    </location>
</feature>
<dbReference type="PROSITE" id="PS50157">
    <property type="entry name" value="ZINC_FINGER_C2H2_2"/>
    <property type="match status" value="4"/>
</dbReference>
<evidence type="ECO:0000256" key="4">
    <source>
        <dbReference type="ARBA" id="ARBA00022771"/>
    </source>
</evidence>
<evidence type="ECO:0000259" key="8">
    <source>
        <dbReference type="PROSITE" id="PS50157"/>
    </source>
</evidence>
<evidence type="ECO:0000256" key="2">
    <source>
        <dbReference type="ARBA" id="ARBA00022723"/>
    </source>
</evidence>
<dbReference type="SUPFAM" id="SSF57667">
    <property type="entry name" value="beta-beta-alpha zinc fingers"/>
    <property type="match status" value="3"/>
</dbReference>
<reference evidence="9 10" key="1">
    <citation type="journal article" date="2022" name="Allergy">
        <title>Genome assembly and annotation of Periplaneta americana reveal a comprehensive cockroach allergen profile.</title>
        <authorList>
            <person name="Wang L."/>
            <person name="Xiong Q."/>
            <person name="Saelim N."/>
            <person name="Wang L."/>
            <person name="Nong W."/>
            <person name="Wan A.T."/>
            <person name="Shi M."/>
            <person name="Liu X."/>
            <person name="Cao Q."/>
            <person name="Hui J.H.L."/>
            <person name="Sookrung N."/>
            <person name="Leung T.F."/>
            <person name="Tungtrongchitr A."/>
            <person name="Tsui S.K.W."/>
        </authorList>
    </citation>
    <scope>NUCLEOTIDE SEQUENCE [LARGE SCALE GENOMIC DNA]</scope>
    <source>
        <strain evidence="9">PWHHKU_190912</strain>
    </source>
</reference>
<dbReference type="PANTHER" id="PTHR24394">
    <property type="entry name" value="ZINC FINGER PROTEIN"/>
    <property type="match status" value="1"/>
</dbReference>